<feature type="signal peptide" evidence="2">
    <location>
        <begin position="1"/>
        <end position="20"/>
    </location>
</feature>
<keyword evidence="4" id="KW-1185">Reference proteome</keyword>
<evidence type="ECO:0000313" key="3">
    <source>
        <dbReference type="EMBL" id="MDR4124977.1"/>
    </source>
</evidence>
<organism evidence="3 4">
    <name type="scientific">Yanghanlia caeni</name>
    <dbReference type="NCBI Taxonomy" id="3064283"/>
    <lineage>
        <taxon>Bacteria</taxon>
        <taxon>Pseudomonadati</taxon>
        <taxon>Pseudomonadota</taxon>
        <taxon>Betaproteobacteria</taxon>
        <taxon>Burkholderiales</taxon>
        <taxon>Alcaligenaceae</taxon>
        <taxon>Yanghanlia</taxon>
    </lineage>
</organism>
<dbReference type="EMBL" id="JAUZQE010000005">
    <property type="protein sequence ID" value="MDR4124977.1"/>
    <property type="molecule type" value="Genomic_DNA"/>
</dbReference>
<dbReference type="Gene3D" id="2.40.160.20">
    <property type="match status" value="1"/>
</dbReference>
<evidence type="ECO:0000256" key="2">
    <source>
        <dbReference type="SAM" id="SignalP"/>
    </source>
</evidence>
<reference evidence="3 4" key="1">
    <citation type="submission" date="2023-08" db="EMBL/GenBank/DDBJ databases">
        <title>Alcaligenaceae gen. nov., a novel taxon isolated from the sludge of Yixing Pesticide Factory.</title>
        <authorList>
            <person name="Ruan L."/>
        </authorList>
    </citation>
    <scope>NUCLEOTIDE SEQUENCE [LARGE SCALE GENOMIC DNA]</scope>
    <source>
        <strain evidence="3 4">LG-2</strain>
    </source>
</reference>
<gene>
    <name evidence="3" type="ORF">Q8947_03130</name>
</gene>
<evidence type="ECO:0000313" key="4">
    <source>
        <dbReference type="Proteomes" id="UP001232156"/>
    </source>
</evidence>
<accession>A0ABU1D3J4</accession>
<name>A0ABU1D3J4_9BURK</name>
<dbReference type="InterPro" id="IPR005618">
    <property type="entry name" value="OMPW"/>
</dbReference>
<dbReference type="Pfam" id="PF03922">
    <property type="entry name" value="OmpW"/>
    <property type="match status" value="1"/>
</dbReference>
<dbReference type="InterPro" id="IPR011250">
    <property type="entry name" value="OMP/PagP_B-barrel"/>
</dbReference>
<feature type="chain" id="PRO_5047336165" evidence="2">
    <location>
        <begin position="21"/>
        <end position="206"/>
    </location>
</feature>
<keyword evidence="2" id="KW-0732">Signal</keyword>
<proteinExistence type="predicted"/>
<dbReference type="PANTHER" id="PTHR36920">
    <property type="match status" value="1"/>
</dbReference>
<protein>
    <submittedName>
        <fullName evidence="3">OmpW family outer membrane protein</fullName>
    </submittedName>
</protein>
<comment type="subcellular location">
    <subcellularLocation>
        <location evidence="1">Cell outer membrane</location>
    </subcellularLocation>
</comment>
<sequence>MQAKLCRVSVTALAAATVFAAAPAAAHEAGDWLVKVGVTHIKPKSDNGKVIDDSVGIDVGSSTRPSFSLTYMATKNVGVELLGAFPFKHDIDAAGLGNIGSTRHLPPTLSLQWHFLPDSKVQPYVGVGVNYTTFFRTRSVLGDLHLSDSWGLAAQAGVDIKLDKNWFMSADIRYIDIKSKVRLNGEHIGKVRIDPLVATVGIGYRF</sequence>
<dbReference type="Proteomes" id="UP001232156">
    <property type="component" value="Unassembled WGS sequence"/>
</dbReference>
<comment type="caution">
    <text evidence="3">The sequence shown here is derived from an EMBL/GenBank/DDBJ whole genome shotgun (WGS) entry which is preliminary data.</text>
</comment>
<dbReference type="SUPFAM" id="SSF56925">
    <property type="entry name" value="OMPA-like"/>
    <property type="match status" value="1"/>
</dbReference>
<dbReference type="RefSeq" id="WP_165277624.1">
    <property type="nucleotide sequence ID" value="NZ_JAUZQE010000005.1"/>
</dbReference>
<dbReference type="PANTHER" id="PTHR36920:SF1">
    <property type="entry name" value="OUTER MEMBRANE PROTEIN W"/>
    <property type="match status" value="1"/>
</dbReference>
<evidence type="ECO:0000256" key="1">
    <source>
        <dbReference type="ARBA" id="ARBA00004442"/>
    </source>
</evidence>